<name>A0A4C1XMY5_EUMVA</name>
<evidence type="ECO:0000313" key="1">
    <source>
        <dbReference type="EMBL" id="GBP64500.1"/>
    </source>
</evidence>
<accession>A0A4C1XMY5</accession>
<gene>
    <name evidence="1" type="ORF">EVAR_49299_1</name>
</gene>
<keyword evidence="2" id="KW-1185">Reference proteome</keyword>
<dbReference type="EMBL" id="BGZK01000899">
    <property type="protein sequence ID" value="GBP64500.1"/>
    <property type="molecule type" value="Genomic_DNA"/>
</dbReference>
<sequence>MEDLQNANLYINTDIQVIDAHGHSQPQTSHQFDAGLMEGKRISDGEGIDMIEMEEVNGPPELSFTGRHYTGSTTTKMRLRLCKNYIKNCFRD</sequence>
<proteinExistence type="predicted"/>
<dbReference type="Proteomes" id="UP000299102">
    <property type="component" value="Unassembled WGS sequence"/>
</dbReference>
<comment type="caution">
    <text evidence="1">The sequence shown here is derived from an EMBL/GenBank/DDBJ whole genome shotgun (WGS) entry which is preliminary data.</text>
</comment>
<protein>
    <submittedName>
        <fullName evidence="1">Uncharacterized protein</fullName>
    </submittedName>
</protein>
<evidence type="ECO:0000313" key="2">
    <source>
        <dbReference type="Proteomes" id="UP000299102"/>
    </source>
</evidence>
<dbReference type="AlphaFoldDB" id="A0A4C1XMY5"/>
<organism evidence="1 2">
    <name type="scientific">Eumeta variegata</name>
    <name type="common">Bagworm moth</name>
    <name type="synonym">Eumeta japonica</name>
    <dbReference type="NCBI Taxonomy" id="151549"/>
    <lineage>
        <taxon>Eukaryota</taxon>
        <taxon>Metazoa</taxon>
        <taxon>Ecdysozoa</taxon>
        <taxon>Arthropoda</taxon>
        <taxon>Hexapoda</taxon>
        <taxon>Insecta</taxon>
        <taxon>Pterygota</taxon>
        <taxon>Neoptera</taxon>
        <taxon>Endopterygota</taxon>
        <taxon>Lepidoptera</taxon>
        <taxon>Glossata</taxon>
        <taxon>Ditrysia</taxon>
        <taxon>Tineoidea</taxon>
        <taxon>Psychidae</taxon>
        <taxon>Oiketicinae</taxon>
        <taxon>Eumeta</taxon>
    </lineage>
</organism>
<reference evidence="1 2" key="1">
    <citation type="journal article" date="2019" name="Commun. Biol.">
        <title>The bagworm genome reveals a unique fibroin gene that provides high tensile strength.</title>
        <authorList>
            <person name="Kono N."/>
            <person name="Nakamura H."/>
            <person name="Ohtoshi R."/>
            <person name="Tomita M."/>
            <person name="Numata K."/>
            <person name="Arakawa K."/>
        </authorList>
    </citation>
    <scope>NUCLEOTIDE SEQUENCE [LARGE SCALE GENOMIC DNA]</scope>
</reference>